<evidence type="ECO:0000313" key="3">
    <source>
        <dbReference type="Proteomes" id="UP001519342"/>
    </source>
</evidence>
<dbReference type="NCBIfam" id="TIGR03915">
    <property type="entry name" value="SAM_7_link_chp"/>
    <property type="match status" value="1"/>
</dbReference>
<dbReference type="Pfam" id="PF13566">
    <property type="entry name" value="DUF4130"/>
    <property type="match status" value="1"/>
</dbReference>
<proteinExistence type="predicted"/>
<protein>
    <submittedName>
        <fullName evidence="2">DNA metabolism protein</fullName>
    </submittedName>
</protein>
<accession>A0ABS4GD87</accession>
<dbReference type="RefSeq" id="WP_209511327.1">
    <property type="nucleotide sequence ID" value="NZ_JAGGKS010000003.1"/>
</dbReference>
<sequence length="242" mass="29210">MDYLYDGTFEGLMTCIFYHYKKEKASGIFEYSRYQQSIINSFEIVDTDYEKAKIVCDAINNKISREAYINVYYCYLSSNENKENTILDFLIFAFRYGKNTMNFFSHEKVLPINQIYLKVGAETHRFLGILRFSDVNGILYSKFAPDNDILILIVEHFADRYKYEKFIIHDEKRKKVVVYANERWEIKELKDSINIEYSQDEKMFRDLWKQYFTDLAIKERTNIDLQFQFVPARYRKNMVEFI</sequence>
<dbReference type="Proteomes" id="UP001519342">
    <property type="component" value="Unassembled WGS sequence"/>
</dbReference>
<dbReference type="EMBL" id="JAGGKS010000003">
    <property type="protein sequence ID" value="MBP1925607.1"/>
    <property type="molecule type" value="Genomic_DNA"/>
</dbReference>
<keyword evidence="3" id="KW-1185">Reference proteome</keyword>
<dbReference type="InterPro" id="IPR023875">
    <property type="entry name" value="DNA_repair_put"/>
</dbReference>
<organism evidence="2 3">
    <name type="scientific">Sedimentibacter acidaminivorans</name>
    <dbReference type="NCBI Taxonomy" id="913099"/>
    <lineage>
        <taxon>Bacteria</taxon>
        <taxon>Bacillati</taxon>
        <taxon>Bacillota</taxon>
        <taxon>Tissierellia</taxon>
        <taxon>Sedimentibacter</taxon>
    </lineage>
</organism>
<evidence type="ECO:0000259" key="1">
    <source>
        <dbReference type="Pfam" id="PF13566"/>
    </source>
</evidence>
<feature type="domain" description="DUF4130" evidence="1">
    <location>
        <begin position="81"/>
        <end position="240"/>
    </location>
</feature>
<comment type="caution">
    <text evidence="2">The sequence shown here is derived from an EMBL/GenBank/DDBJ whole genome shotgun (WGS) entry which is preliminary data.</text>
</comment>
<gene>
    <name evidence="2" type="ORF">J2Z76_001466</name>
</gene>
<evidence type="ECO:0000313" key="2">
    <source>
        <dbReference type="EMBL" id="MBP1925607.1"/>
    </source>
</evidence>
<dbReference type="InterPro" id="IPR025404">
    <property type="entry name" value="DUF4130"/>
</dbReference>
<reference evidence="2 3" key="1">
    <citation type="submission" date="2021-03" db="EMBL/GenBank/DDBJ databases">
        <title>Genomic Encyclopedia of Type Strains, Phase IV (KMG-IV): sequencing the most valuable type-strain genomes for metagenomic binning, comparative biology and taxonomic classification.</title>
        <authorList>
            <person name="Goeker M."/>
        </authorList>
    </citation>
    <scope>NUCLEOTIDE SEQUENCE [LARGE SCALE GENOMIC DNA]</scope>
    <source>
        <strain evidence="2 3">DSM 24004</strain>
    </source>
</reference>
<name>A0ABS4GD87_9FIRM</name>